<gene>
    <name evidence="2" type="ORF">EV702DRAFT_1200616</name>
</gene>
<dbReference type="Proteomes" id="UP000714275">
    <property type="component" value="Unassembled WGS sequence"/>
</dbReference>
<organism evidence="2 3">
    <name type="scientific">Suillus placidus</name>
    <dbReference type="NCBI Taxonomy" id="48579"/>
    <lineage>
        <taxon>Eukaryota</taxon>
        <taxon>Fungi</taxon>
        <taxon>Dikarya</taxon>
        <taxon>Basidiomycota</taxon>
        <taxon>Agaricomycotina</taxon>
        <taxon>Agaricomycetes</taxon>
        <taxon>Agaricomycetidae</taxon>
        <taxon>Boletales</taxon>
        <taxon>Suillineae</taxon>
        <taxon>Suillaceae</taxon>
        <taxon>Suillus</taxon>
    </lineage>
</organism>
<dbReference type="EMBL" id="JABBWD010000044">
    <property type="protein sequence ID" value="KAG1774119.1"/>
    <property type="molecule type" value="Genomic_DNA"/>
</dbReference>
<protein>
    <submittedName>
        <fullName evidence="2">Uncharacterized protein</fullName>
    </submittedName>
</protein>
<proteinExistence type="predicted"/>
<keyword evidence="3" id="KW-1185">Reference proteome</keyword>
<evidence type="ECO:0000313" key="3">
    <source>
        <dbReference type="Proteomes" id="UP000714275"/>
    </source>
</evidence>
<feature type="region of interest" description="Disordered" evidence="1">
    <location>
        <begin position="1"/>
        <end position="23"/>
    </location>
</feature>
<comment type="caution">
    <text evidence="2">The sequence shown here is derived from an EMBL/GenBank/DDBJ whole genome shotgun (WGS) entry which is preliminary data.</text>
</comment>
<accession>A0A9P7CZN7</accession>
<name>A0A9P7CZN7_9AGAM</name>
<reference evidence="2" key="1">
    <citation type="journal article" date="2020" name="New Phytol.">
        <title>Comparative genomics reveals dynamic genome evolution in host specialist ectomycorrhizal fungi.</title>
        <authorList>
            <person name="Lofgren L.A."/>
            <person name="Nguyen N.H."/>
            <person name="Vilgalys R."/>
            <person name="Ruytinx J."/>
            <person name="Liao H.L."/>
            <person name="Branco S."/>
            <person name="Kuo A."/>
            <person name="LaButti K."/>
            <person name="Lipzen A."/>
            <person name="Andreopoulos W."/>
            <person name="Pangilinan J."/>
            <person name="Riley R."/>
            <person name="Hundley H."/>
            <person name="Na H."/>
            <person name="Barry K."/>
            <person name="Grigoriev I.V."/>
            <person name="Stajich J.E."/>
            <person name="Kennedy P.G."/>
        </authorList>
    </citation>
    <scope>NUCLEOTIDE SEQUENCE</scope>
    <source>
        <strain evidence="2">DOB743</strain>
    </source>
</reference>
<dbReference type="AlphaFoldDB" id="A0A9P7CZN7"/>
<dbReference type="OrthoDB" id="2685095at2759"/>
<sequence length="79" mass="8722">MSSSPAPSYGVGGSPHSNINDIPPATEICSNIEGAGRKREFQTYMMSLDAIDMEDDEQDTLFAKYSVDTVYISYQVLQH</sequence>
<evidence type="ECO:0000313" key="2">
    <source>
        <dbReference type="EMBL" id="KAG1774119.1"/>
    </source>
</evidence>
<evidence type="ECO:0000256" key="1">
    <source>
        <dbReference type="SAM" id="MobiDB-lite"/>
    </source>
</evidence>